<dbReference type="SUPFAM" id="SSF53474">
    <property type="entry name" value="alpha/beta-Hydrolases"/>
    <property type="match status" value="1"/>
</dbReference>
<gene>
    <name evidence="2" type="ORF">DN412_34780</name>
</gene>
<evidence type="ECO:0000313" key="3">
    <source>
        <dbReference type="Proteomes" id="UP000255165"/>
    </source>
</evidence>
<organism evidence="2 3">
    <name type="scientific">Cupriavidus lacunae</name>
    <dbReference type="NCBI Taxonomy" id="2666307"/>
    <lineage>
        <taxon>Bacteria</taxon>
        <taxon>Pseudomonadati</taxon>
        <taxon>Pseudomonadota</taxon>
        <taxon>Betaproteobacteria</taxon>
        <taxon>Burkholderiales</taxon>
        <taxon>Burkholderiaceae</taxon>
        <taxon>Cupriavidus</taxon>
    </lineage>
</organism>
<evidence type="ECO:0000259" key="1">
    <source>
        <dbReference type="Pfam" id="PF00561"/>
    </source>
</evidence>
<dbReference type="PANTHER" id="PTHR46438">
    <property type="entry name" value="ALPHA/BETA-HYDROLASES SUPERFAMILY PROTEIN"/>
    <property type="match status" value="1"/>
</dbReference>
<dbReference type="EMBL" id="QKWJ01000081">
    <property type="protein sequence ID" value="RDK05817.1"/>
    <property type="molecule type" value="Genomic_DNA"/>
</dbReference>
<dbReference type="RefSeq" id="WP_115215726.1">
    <property type="nucleotide sequence ID" value="NZ_QKWJ01000081.1"/>
</dbReference>
<sequence>MTMTREATGRFVQAGNVRIHYHEAGEGPVLLCIHGGAPGAFGWGNFGRNLPALSQHFRTLIVDLPGYGLSDKPQIEGPRTSFYARSFRDMLDALNIRHAHLLGMATGGSVALKMALDYPEHVGKLVVVNSPGGLSLFQVGTPRPASHNYYSGEGPSMERIRANLERTVYDKSLITDDIVRERYEASIDPAFMAQAPEGKGGASGNTIEPLWQDLHHIQADTLVIWGRDNQTLNYDHALFMLSRIPNSRVHIHGKCGLWVPFEKADEFNRNVVSFLSVQ</sequence>
<dbReference type="PRINTS" id="PR00111">
    <property type="entry name" value="ABHYDROLASE"/>
</dbReference>
<dbReference type="InterPro" id="IPR000073">
    <property type="entry name" value="AB_hydrolase_1"/>
</dbReference>
<evidence type="ECO:0000313" key="2">
    <source>
        <dbReference type="EMBL" id="RDK05817.1"/>
    </source>
</evidence>
<dbReference type="Pfam" id="PF00561">
    <property type="entry name" value="Abhydrolase_1"/>
    <property type="match status" value="1"/>
</dbReference>
<dbReference type="InterPro" id="IPR029058">
    <property type="entry name" value="AB_hydrolase_fold"/>
</dbReference>
<dbReference type="Gene3D" id="3.40.50.1820">
    <property type="entry name" value="alpha/beta hydrolase"/>
    <property type="match status" value="1"/>
</dbReference>
<reference evidence="3" key="1">
    <citation type="submission" date="2018-06" db="EMBL/GenBank/DDBJ databases">
        <authorList>
            <person name="Feng T."/>
            <person name="Jeon C.O."/>
        </authorList>
    </citation>
    <scope>NUCLEOTIDE SEQUENCE [LARGE SCALE GENOMIC DNA]</scope>
    <source>
        <strain evidence="3">S23</strain>
    </source>
</reference>
<dbReference type="AlphaFoldDB" id="A0A370NJR4"/>
<keyword evidence="2" id="KW-0378">Hydrolase</keyword>
<proteinExistence type="predicted"/>
<name>A0A370NJR4_9BURK</name>
<keyword evidence="3" id="KW-1185">Reference proteome</keyword>
<feature type="domain" description="AB hydrolase-1" evidence="1">
    <location>
        <begin position="28"/>
        <end position="263"/>
    </location>
</feature>
<dbReference type="Proteomes" id="UP000255165">
    <property type="component" value="Unassembled WGS sequence"/>
</dbReference>
<dbReference type="GO" id="GO:0016787">
    <property type="term" value="F:hydrolase activity"/>
    <property type="evidence" value="ECO:0007669"/>
    <property type="project" value="UniProtKB-KW"/>
</dbReference>
<accession>A0A370NJR4</accession>
<dbReference type="PANTHER" id="PTHR46438:SF11">
    <property type="entry name" value="LIPASE-RELATED"/>
    <property type="match status" value="1"/>
</dbReference>
<comment type="caution">
    <text evidence="2">The sequence shown here is derived from an EMBL/GenBank/DDBJ whole genome shotgun (WGS) entry which is preliminary data.</text>
</comment>
<protein>
    <submittedName>
        <fullName evidence="2">Alpha/beta hydrolase</fullName>
    </submittedName>
</protein>